<sequence length="75" mass="8033">MDVPLEPPLRLKSDVIQPSTTVNLSDAHQTLQAFLNEAKGTGDQPDDAESRGTSTVVMGQLQRLADALDAEARNS</sequence>
<dbReference type="InParanoid" id="A0A316YVV8"/>
<dbReference type="GeneID" id="37042511"/>
<dbReference type="RefSeq" id="XP_025380888.1">
    <property type="nucleotide sequence ID" value="XM_025520595.1"/>
</dbReference>
<gene>
    <name evidence="1" type="ORF">FA10DRAFT_264304</name>
</gene>
<dbReference type="AlphaFoldDB" id="A0A316YVV8"/>
<protein>
    <submittedName>
        <fullName evidence="1">Uncharacterized protein</fullName>
    </submittedName>
</protein>
<accession>A0A316YVV8</accession>
<evidence type="ECO:0000313" key="1">
    <source>
        <dbReference type="EMBL" id="PWN93690.1"/>
    </source>
</evidence>
<reference evidence="1 2" key="1">
    <citation type="journal article" date="2018" name="Mol. Biol. Evol.">
        <title>Broad Genomic Sampling Reveals a Smut Pathogenic Ancestry of the Fungal Clade Ustilaginomycotina.</title>
        <authorList>
            <person name="Kijpornyongpan T."/>
            <person name="Mondo S.J."/>
            <person name="Barry K."/>
            <person name="Sandor L."/>
            <person name="Lee J."/>
            <person name="Lipzen A."/>
            <person name="Pangilinan J."/>
            <person name="LaButti K."/>
            <person name="Hainaut M."/>
            <person name="Henrissat B."/>
            <person name="Grigoriev I.V."/>
            <person name="Spatafora J.W."/>
            <person name="Aime M.C."/>
        </authorList>
    </citation>
    <scope>NUCLEOTIDE SEQUENCE [LARGE SCALE GENOMIC DNA]</scope>
    <source>
        <strain evidence="1 2">MCA 4198</strain>
    </source>
</reference>
<evidence type="ECO:0000313" key="2">
    <source>
        <dbReference type="Proteomes" id="UP000245768"/>
    </source>
</evidence>
<dbReference type="EMBL" id="KZ819634">
    <property type="protein sequence ID" value="PWN93690.1"/>
    <property type="molecule type" value="Genomic_DNA"/>
</dbReference>
<name>A0A316YVV8_9BASI</name>
<organism evidence="1 2">
    <name type="scientific">Acaromyces ingoldii</name>
    <dbReference type="NCBI Taxonomy" id="215250"/>
    <lineage>
        <taxon>Eukaryota</taxon>
        <taxon>Fungi</taxon>
        <taxon>Dikarya</taxon>
        <taxon>Basidiomycota</taxon>
        <taxon>Ustilaginomycotina</taxon>
        <taxon>Exobasidiomycetes</taxon>
        <taxon>Exobasidiales</taxon>
        <taxon>Cryptobasidiaceae</taxon>
        <taxon>Acaromyces</taxon>
    </lineage>
</organism>
<dbReference type="Proteomes" id="UP000245768">
    <property type="component" value="Unassembled WGS sequence"/>
</dbReference>
<keyword evidence="2" id="KW-1185">Reference proteome</keyword>
<proteinExistence type="predicted"/>